<evidence type="ECO:0000313" key="1">
    <source>
        <dbReference type="EMBL" id="OKP09502.1"/>
    </source>
</evidence>
<reference evidence="1 2" key="1">
    <citation type="submission" date="2016-10" db="EMBL/GenBank/DDBJ databases">
        <title>Genome sequence of the ascomycete fungus Penicillium subrubescens.</title>
        <authorList>
            <person name="De Vries R.P."/>
            <person name="Peng M."/>
            <person name="Dilokpimol A."/>
            <person name="Hilden K."/>
            <person name="Makela M.R."/>
            <person name="Grigoriev I."/>
            <person name="Riley R."/>
            <person name="Granchi Z."/>
        </authorList>
    </citation>
    <scope>NUCLEOTIDE SEQUENCE [LARGE SCALE GENOMIC DNA]</scope>
    <source>
        <strain evidence="1 2">CBS 132785</strain>
    </source>
</reference>
<dbReference type="AlphaFoldDB" id="A0A1Q5UAK3"/>
<dbReference type="EMBL" id="MNBE01000509">
    <property type="protein sequence ID" value="OKP09502.1"/>
    <property type="molecule type" value="Genomic_DNA"/>
</dbReference>
<proteinExistence type="predicted"/>
<sequence length="213" mass="23372">MRPFKAETLTAAYDSIIRMWQKELLATGRRIPPLVHGITSTWTVVPRNLRPVNILHDLAEDTSDLRFLPPSTMSDWGVQLKDLSKANDEDAPAHSSSLAGIGSDFNLEMGDGALQTMLTTVNISSFDDRRLLVGRTPTANSLTALVGEQIPLNVKQRMVVANVLSEALARTEHPFDSSQRKQMLLCIMGEGGTGKSQVKAIVAGMDLLHHKKM</sequence>
<dbReference type="Proteomes" id="UP000186955">
    <property type="component" value="Unassembled WGS sequence"/>
</dbReference>
<organism evidence="1 2">
    <name type="scientific">Penicillium subrubescens</name>
    <dbReference type="NCBI Taxonomy" id="1316194"/>
    <lineage>
        <taxon>Eukaryota</taxon>
        <taxon>Fungi</taxon>
        <taxon>Dikarya</taxon>
        <taxon>Ascomycota</taxon>
        <taxon>Pezizomycotina</taxon>
        <taxon>Eurotiomycetes</taxon>
        <taxon>Eurotiomycetidae</taxon>
        <taxon>Eurotiales</taxon>
        <taxon>Aspergillaceae</taxon>
        <taxon>Penicillium</taxon>
    </lineage>
</organism>
<protein>
    <submittedName>
        <fullName evidence="1">Uncharacterized protein</fullName>
    </submittedName>
</protein>
<gene>
    <name evidence="1" type="ORF">PENSUB_5151</name>
</gene>
<comment type="caution">
    <text evidence="1">The sequence shown here is derived from an EMBL/GenBank/DDBJ whole genome shotgun (WGS) entry which is preliminary data.</text>
</comment>
<dbReference type="STRING" id="1316194.A0A1Q5UAK3"/>
<accession>A0A1Q5UAK3</accession>
<name>A0A1Q5UAK3_9EURO</name>
<keyword evidence="2" id="KW-1185">Reference proteome</keyword>
<evidence type="ECO:0000313" key="2">
    <source>
        <dbReference type="Proteomes" id="UP000186955"/>
    </source>
</evidence>